<dbReference type="PANTHER" id="PTHR43689:SF8">
    <property type="entry name" value="ALPHA_BETA-HYDROLASES SUPERFAMILY PROTEIN"/>
    <property type="match status" value="1"/>
</dbReference>
<dbReference type="InterPro" id="IPR029058">
    <property type="entry name" value="AB_hydrolase_fold"/>
</dbReference>
<proteinExistence type="predicted"/>
<dbReference type="InterPro" id="IPR000639">
    <property type="entry name" value="Epox_hydrolase-like"/>
</dbReference>
<dbReference type="Proteomes" id="UP001518990">
    <property type="component" value="Unassembled WGS sequence"/>
</dbReference>
<gene>
    <name evidence="2" type="ORF">IAI60_22325</name>
</gene>
<dbReference type="SUPFAM" id="SSF53474">
    <property type="entry name" value="alpha/beta-Hydrolases"/>
    <property type="match status" value="1"/>
</dbReference>
<keyword evidence="3" id="KW-1185">Reference proteome</keyword>
<accession>A0ABS3KIN8</accession>
<dbReference type="Pfam" id="PF00561">
    <property type="entry name" value="Abhydrolase_1"/>
    <property type="match status" value="1"/>
</dbReference>
<protein>
    <submittedName>
        <fullName evidence="2">Alpha/beta hydrolase</fullName>
    </submittedName>
</protein>
<dbReference type="PANTHER" id="PTHR43689">
    <property type="entry name" value="HYDROLASE"/>
    <property type="match status" value="1"/>
</dbReference>
<reference evidence="2 3" key="1">
    <citation type="submission" date="2020-09" db="EMBL/GenBank/DDBJ databases">
        <title>Roseomonas.</title>
        <authorList>
            <person name="Zhu W."/>
        </authorList>
    </citation>
    <scope>NUCLEOTIDE SEQUENCE [LARGE SCALE GENOMIC DNA]</scope>
    <source>
        <strain evidence="2 3">1311</strain>
    </source>
</reference>
<comment type="caution">
    <text evidence="2">The sequence shown here is derived from an EMBL/GenBank/DDBJ whole genome shotgun (WGS) entry which is preliminary data.</text>
</comment>
<evidence type="ECO:0000313" key="2">
    <source>
        <dbReference type="EMBL" id="MBO1077326.1"/>
    </source>
</evidence>
<dbReference type="EMBL" id="JACTNF010000068">
    <property type="protein sequence ID" value="MBO1077326.1"/>
    <property type="molecule type" value="Genomic_DNA"/>
</dbReference>
<sequence length="346" mass="36191">MTGKGIPMASSRVTVGLAAAAAALAGMALQVRANARRAEREHPPAGRFIHAGGIRLHYLEAGMGGPPVVLLHGNAVQAEDYVASGVFGLAAERHRVLAFDRPGYGYSERPRDRPWTAEAQAAVLAEALARLGIRRAIVVGHSWGTLTALALALNHPEAVGGLVLLSGYYFPTARADVAMISPTALPVLGDAIRYTVGPLVGRLMAPMMVRTMFAPVPVPAAFTSAVPTSMMLRPWQIKASAEDAAAMIPAAAALVERYGELSRLPVSIIAGAEDMVVDRDRQSARLHREIAASSLQVVSGLGHMVHHGAPDLVAQAIEAIAAPEQPVSAAMTASDVTAEEHTTDIG</sequence>
<dbReference type="PRINTS" id="PR00412">
    <property type="entry name" value="EPOXHYDRLASE"/>
</dbReference>
<organism evidence="2 3">
    <name type="scientific">Roseomonas marmotae</name>
    <dbReference type="NCBI Taxonomy" id="2768161"/>
    <lineage>
        <taxon>Bacteria</taxon>
        <taxon>Pseudomonadati</taxon>
        <taxon>Pseudomonadota</taxon>
        <taxon>Alphaproteobacteria</taxon>
        <taxon>Acetobacterales</taxon>
        <taxon>Roseomonadaceae</taxon>
        <taxon>Roseomonas</taxon>
    </lineage>
</organism>
<name>A0ABS3KIN8_9PROT</name>
<keyword evidence="2" id="KW-0378">Hydrolase</keyword>
<evidence type="ECO:0000259" key="1">
    <source>
        <dbReference type="Pfam" id="PF00561"/>
    </source>
</evidence>
<dbReference type="RefSeq" id="WP_208776351.1">
    <property type="nucleotide sequence ID" value="NZ_CP061098.1"/>
</dbReference>
<feature type="domain" description="AB hydrolase-1" evidence="1">
    <location>
        <begin position="66"/>
        <end position="307"/>
    </location>
</feature>
<dbReference type="Gene3D" id="3.40.50.1820">
    <property type="entry name" value="alpha/beta hydrolase"/>
    <property type="match status" value="1"/>
</dbReference>
<dbReference type="InterPro" id="IPR000073">
    <property type="entry name" value="AB_hydrolase_1"/>
</dbReference>
<evidence type="ECO:0000313" key="3">
    <source>
        <dbReference type="Proteomes" id="UP001518990"/>
    </source>
</evidence>
<dbReference type="GO" id="GO:0016787">
    <property type="term" value="F:hydrolase activity"/>
    <property type="evidence" value="ECO:0007669"/>
    <property type="project" value="UniProtKB-KW"/>
</dbReference>
<dbReference type="PRINTS" id="PR00111">
    <property type="entry name" value="ABHYDROLASE"/>
</dbReference>